<gene>
    <name evidence="2" type="ORF">EJ04DRAFT_555817</name>
</gene>
<sequence length="114" mass="12061">MIFGLLILLFALIATRARAGCAIGTFLHDIQFPIVTTTLYGIGECIVMGSKDIPGAINQGAVNITENAHCTVFGSETCSRNGTGFVISVQGPGVFALPQQNARHARSYICAWSS</sequence>
<evidence type="ECO:0000256" key="1">
    <source>
        <dbReference type="SAM" id="SignalP"/>
    </source>
</evidence>
<feature type="chain" id="PRO_5040115914" description="Secreted protein" evidence="1">
    <location>
        <begin position="20"/>
        <end position="114"/>
    </location>
</feature>
<dbReference type="AlphaFoldDB" id="A0A9P4QP27"/>
<comment type="caution">
    <text evidence="2">The sequence shown here is derived from an EMBL/GenBank/DDBJ whole genome shotgun (WGS) entry which is preliminary data.</text>
</comment>
<feature type="signal peptide" evidence="1">
    <location>
        <begin position="1"/>
        <end position="19"/>
    </location>
</feature>
<reference evidence="2" key="1">
    <citation type="journal article" date="2020" name="Stud. Mycol.">
        <title>101 Dothideomycetes genomes: a test case for predicting lifestyles and emergence of pathogens.</title>
        <authorList>
            <person name="Haridas S."/>
            <person name="Albert R."/>
            <person name="Binder M."/>
            <person name="Bloem J."/>
            <person name="Labutti K."/>
            <person name="Salamov A."/>
            <person name="Andreopoulos B."/>
            <person name="Baker S."/>
            <person name="Barry K."/>
            <person name="Bills G."/>
            <person name="Bluhm B."/>
            <person name="Cannon C."/>
            <person name="Castanera R."/>
            <person name="Culley D."/>
            <person name="Daum C."/>
            <person name="Ezra D."/>
            <person name="Gonzalez J."/>
            <person name="Henrissat B."/>
            <person name="Kuo A."/>
            <person name="Liang C."/>
            <person name="Lipzen A."/>
            <person name="Lutzoni F."/>
            <person name="Magnuson J."/>
            <person name="Mondo S."/>
            <person name="Nolan M."/>
            <person name="Ohm R."/>
            <person name="Pangilinan J."/>
            <person name="Park H.-J."/>
            <person name="Ramirez L."/>
            <person name="Alfaro M."/>
            <person name="Sun H."/>
            <person name="Tritt A."/>
            <person name="Yoshinaga Y."/>
            <person name="Zwiers L.-H."/>
            <person name="Turgeon B."/>
            <person name="Goodwin S."/>
            <person name="Spatafora J."/>
            <person name="Crous P."/>
            <person name="Grigoriev I."/>
        </authorList>
    </citation>
    <scope>NUCLEOTIDE SEQUENCE</scope>
    <source>
        <strain evidence="2">CBS 125425</strain>
    </source>
</reference>
<evidence type="ECO:0008006" key="4">
    <source>
        <dbReference type="Google" id="ProtNLM"/>
    </source>
</evidence>
<dbReference type="Proteomes" id="UP000799444">
    <property type="component" value="Unassembled WGS sequence"/>
</dbReference>
<dbReference type="EMBL" id="ML996232">
    <property type="protein sequence ID" value="KAF2729890.1"/>
    <property type="molecule type" value="Genomic_DNA"/>
</dbReference>
<accession>A0A9P4QP27</accession>
<protein>
    <recommendedName>
        <fullName evidence="4">Secreted protein</fullName>
    </recommendedName>
</protein>
<organism evidence="2 3">
    <name type="scientific">Polyplosphaeria fusca</name>
    <dbReference type="NCBI Taxonomy" id="682080"/>
    <lineage>
        <taxon>Eukaryota</taxon>
        <taxon>Fungi</taxon>
        <taxon>Dikarya</taxon>
        <taxon>Ascomycota</taxon>
        <taxon>Pezizomycotina</taxon>
        <taxon>Dothideomycetes</taxon>
        <taxon>Pleosporomycetidae</taxon>
        <taxon>Pleosporales</taxon>
        <taxon>Tetraplosphaeriaceae</taxon>
        <taxon>Polyplosphaeria</taxon>
    </lineage>
</organism>
<evidence type="ECO:0000313" key="3">
    <source>
        <dbReference type="Proteomes" id="UP000799444"/>
    </source>
</evidence>
<keyword evidence="3" id="KW-1185">Reference proteome</keyword>
<name>A0A9P4QP27_9PLEO</name>
<proteinExistence type="predicted"/>
<evidence type="ECO:0000313" key="2">
    <source>
        <dbReference type="EMBL" id="KAF2729890.1"/>
    </source>
</evidence>
<keyword evidence="1" id="KW-0732">Signal</keyword>